<keyword evidence="4" id="KW-0342">GTP-binding</keyword>
<dbReference type="SUPFAM" id="SSF52540">
    <property type="entry name" value="P-loop containing nucleoside triphosphate hydrolases"/>
    <property type="match status" value="1"/>
</dbReference>
<dbReference type="InterPro" id="IPR036627">
    <property type="entry name" value="CobW-likC_sf"/>
</dbReference>
<evidence type="ECO:0000256" key="4">
    <source>
        <dbReference type="ARBA" id="ARBA00023134"/>
    </source>
</evidence>
<evidence type="ECO:0000256" key="8">
    <source>
        <dbReference type="SAM" id="MobiDB-lite"/>
    </source>
</evidence>
<evidence type="ECO:0000256" key="6">
    <source>
        <dbReference type="ARBA" id="ARBA00034320"/>
    </source>
</evidence>
<sequence>MTDDVPLAVPLESTVDHSKPVQQVPVTLITGFLGAGKTTLVRHILSANHGMRIAVILNEFGDAVEGAYFQDLEGLKSASGEWVELANGCMCCSVKSDFVQALESLLAKEQKPEYIIIETTGLANPGPVAAALWTDEEVEAGVQLDSIITVVDAINIDRQLHDPRPDGTVNEAQVQVAYADLILLNKMDLCQEEAIVRAEADIRAINSSVHIIRTKRCTVDLNLLLNRHGYKHGAEIVLPPIAEGAEDDSAGDGDGDGDGAASSTGATGGATTPIPDAKDDESGAASLTGFPGRASMSRRASIGGMSSHSRAVSLSLDHMGSSDCDEPGHSHHGHHDSQIQTVCLTVSEPLDLEKVKSFLDKLLWDRETHPEDIYRVKGALHIAGHPNKHIVQAVYELYNITQGAEWRGEEAKVSRVVVIGRNLKKDVLQQWFDATKA</sequence>
<keyword evidence="1" id="KW-0547">Nucleotide-binding</keyword>
<dbReference type="CDD" id="cd03112">
    <property type="entry name" value="CobW-like"/>
    <property type="match status" value="1"/>
</dbReference>
<dbReference type="AlphaFoldDB" id="A0A7S0S0H6"/>
<evidence type="ECO:0000256" key="5">
    <source>
        <dbReference type="ARBA" id="ARBA00023186"/>
    </source>
</evidence>
<evidence type="ECO:0000256" key="3">
    <source>
        <dbReference type="ARBA" id="ARBA00022833"/>
    </source>
</evidence>
<dbReference type="PANTHER" id="PTHR13748:SF31">
    <property type="entry name" value="ZINC-REGULATED GTPASE METALLOPROTEIN ACTIVATOR 1A-RELATED"/>
    <property type="match status" value="1"/>
</dbReference>
<dbReference type="InterPro" id="IPR011629">
    <property type="entry name" value="CobW-like_C"/>
</dbReference>
<feature type="region of interest" description="Disordered" evidence="8">
    <location>
        <begin position="244"/>
        <end position="304"/>
    </location>
</feature>
<dbReference type="InterPro" id="IPR003495">
    <property type="entry name" value="CobW/HypB/UreG_nucleotide-bd"/>
</dbReference>
<name>A0A7S0S0H6_9CHLO</name>
<keyword evidence="3" id="KW-0862">Zinc</keyword>
<dbReference type="SMART" id="SM00833">
    <property type="entry name" value="CobW_C"/>
    <property type="match status" value="1"/>
</dbReference>
<evidence type="ECO:0000259" key="9">
    <source>
        <dbReference type="SMART" id="SM00833"/>
    </source>
</evidence>
<proteinExistence type="inferred from homology"/>
<feature type="compositionally biased region" description="Low complexity" evidence="8">
    <location>
        <begin position="259"/>
        <end position="272"/>
    </location>
</feature>
<dbReference type="Gene3D" id="3.30.1220.10">
    <property type="entry name" value="CobW-like, C-terminal domain"/>
    <property type="match status" value="1"/>
</dbReference>
<reference evidence="10" key="1">
    <citation type="submission" date="2021-01" db="EMBL/GenBank/DDBJ databases">
        <authorList>
            <person name="Corre E."/>
            <person name="Pelletier E."/>
            <person name="Niang G."/>
            <person name="Scheremetjew M."/>
            <person name="Finn R."/>
            <person name="Kale V."/>
            <person name="Holt S."/>
            <person name="Cochrane G."/>
            <person name="Meng A."/>
            <person name="Brown T."/>
            <person name="Cohen L."/>
        </authorList>
    </citation>
    <scope>NUCLEOTIDE SEQUENCE</scope>
    <source>
        <strain evidence="10">SAG 11-49</strain>
    </source>
</reference>
<dbReference type="Pfam" id="PF07683">
    <property type="entry name" value="CobW_C"/>
    <property type="match status" value="1"/>
</dbReference>
<comment type="similarity">
    <text evidence="6">Belongs to the SIMIBI class G3E GTPase family. ZNG1 subfamily.</text>
</comment>
<accession>A0A7S0S0H6</accession>
<protein>
    <recommendedName>
        <fullName evidence="9">CobW C-terminal domain-containing protein</fullName>
    </recommendedName>
</protein>
<dbReference type="Pfam" id="PF02492">
    <property type="entry name" value="cobW"/>
    <property type="match status" value="1"/>
</dbReference>
<dbReference type="GO" id="GO:0005525">
    <property type="term" value="F:GTP binding"/>
    <property type="evidence" value="ECO:0007669"/>
    <property type="project" value="UniProtKB-KW"/>
</dbReference>
<evidence type="ECO:0000256" key="7">
    <source>
        <dbReference type="ARBA" id="ARBA00049117"/>
    </source>
</evidence>
<dbReference type="PANTHER" id="PTHR13748">
    <property type="entry name" value="COBW-RELATED"/>
    <property type="match status" value="1"/>
</dbReference>
<organism evidence="10">
    <name type="scientific">Chlamydomonas leiostraca</name>
    <dbReference type="NCBI Taxonomy" id="1034604"/>
    <lineage>
        <taxon>Eukaryota</taxon>
        <taxon>Viridiplantae</taxon>
        <taxon>Chlorophyta</taxon>
        <taxon>core chlorophytes</taxon>
        <taxon>Chlorophyceae</taxon>
        <taxon>CS clade</taxon>
        <taxon>Chlamydomonadales</taxon>
        <taxon>Chlamydomonadaceae</taxon>
        <taxon>Chlamydomonas</taxon>
    </lineage>
</organism>
<evidence type="ECO:0000313" key="10">
    <source>
        <dbReference type="EMBL" id="CAD8691027.1"/>
    </source>
</evidence>
<dbReference type="InterPro" id="IPR051316">
    <property type="entry name" value="Zinc-reg_GTPase_activator"/>
</dbReference>
<dbReference type="GO" id="GO:0016787">
    <property type="term" value="F:hydrolase activity"/>
    <property type="evidence" value="ECO:0007669"/>
    <property type="project" value="UniProtKB-KW"/>
</dbReference>
<feature type="domain" description="CobW C-terminal" evidence="9">
    <location>
        <begin position="339"/>
        <end position="436"/>
    </location>
</feature>
<keyword evidence="5" id="KW-0143">Chaperone</keyword>
<feature type="compositionally biased region" description="Acidic residues" evidence="8">
    <location>
        <begin position="244"/>
        <end position="257"/>
    </location>
</feature>
<keyword evidence="2" id="KW-0378">Hydrolase</keyword>
<dbReference type="Gene3D" id="3.40.50.300">
    <property type="entry name" value="P-loop containing nucleotide triphosphate hydrolases"/>
    <property type="match status" value="1"/>
</dbReference>
<comment type="catalytic activity">
    <reaction evidence="7">
        <text>GTP + H2O = GDP + phosphate + H(+)</text>
        <dbReference type="Rhea" id="RHEA:19669"/>
        <dbReference type="ChEBI" id="CHEBI:15377"/>
        <dbReference type="ChEBI" id="CHEBI:15378"/>
        <dbReference type="ChEBI" id="CHEBI:37565"/>
        <dbReference type="ChEBI" id="CHEBI:43474"/>
        <dbReference type="ChEBI" id="CHEBI:58189"/>
    </reaction>
    <physiologicalReaction direction="left-to-right" evidence="7">
        <dbReference type="Rhea" id="RHEA:19670"/>
    </physiologicalReaction>
</comment>
<dbReference type="GO" id="GO:0005737">
    <property type="term" value="C:cytoplasm"/>
    <property type="evidence" value="ECO:0007669"/>
    <property type="project" value="TreeGrafter"/>
</dbReference>
<dbReference type="SUPFAM" id="SSF90002">
    <property type="entry name" value="Hypothetical protein YjiA, C-terminal domain"/>
    <property type="match status" value="1"/>
</dbReference>
<evidence type="ECO:0000256" key="1">
    <source>
        <dbReference type="ARBA" id="ARBA00022741"/>
    </source>
</evidence>
<evidence type="ECO:0000256" key="2">
    <source>
        <dbReference type="ARBA" id="ARBA00022801"/>
    </source>
</evidence>
<feature type="region of interest" description="Disordered" evidence="8">
    <location>
        <begin position="317"/>
        <end position="336"/>
    </location>
</feature>
<gene>
    <name evidence="10" type="ORF">CLEI1391_LOCUS15363</name>
</gene>
<dbReference type="EMBL" id="HBFB01027501">
    <property type="protein sequence ID" value="CAD8691027.1"/>
    <property type="molecule type" value="Transcribed_RNA"/>
</dbReference>
<dbReference type="InterPro" id="IPR027417">
    <property type="entry name" value="P-loop_NTPase"/>
</dbReference>